<dbReference type="GO" id="GO:0004053">
    <property type="term" value="F:arginase activity"/>
    <property type="evidence" value="ECO:0007669"/>
    <property type="project" value="TreeGrafter"/>
</dbReference>
<dbReference type="Pfam" id="PF00491">
    <property type="entry name" value="Arginase"/>
    <property type="match status" value="1"/>
</dbReference>
<keyword evidence="6" id="KW-1185">Reference proteome</keyword>
<dbReference type="InterPro" id="IPR023696">
    <property type="entry name" value="Ureohydrolase_dom_sf"/>
</dbReference>
<gene>
    <name evidence="5" type="ORF">SAMN04488136_103156</name>
</gene>
<proteinExistence type="inferred from homology"/>
<organism evidence="5 6">
    <name type="scientific">Vibrio xiamenensis</name>
    <dbReference type="NCBI Taxonomy" id="861298"/>
    <lineage>
        <taxon>Bacteria</taxon>
        <taxon>Pseudomonadati</taxon>
        <taxon>Pseudomonadota</taxon>
        <taxon>Gammaproteobacteria</taxon>
        <taxon>Vibrionales</taxon>
        <taxon>Vibrionaceae</taxon>
        <taxon>Vibrio</taxon>
    </lineage>
</organism>
<evidence type="ECO:0000256" key="2">
    <source>
        <dbReference type="ARBA" id="ARBA00022801"/>
    </source>
</evidence>
<dbReference type="Gene3D" id="3.40.800.10">
    <property type="entry name" value="Ureohydrolase domain"/>
    <property type="match status" value="1"/>
</dbReference>
<sequence>MSVENNKTLRLLMPQWQGGNNHAYHFGAQLLAWLAPETNGPVEEVNVAFDESRQLKNENGIVGRSEIIPQIQHAKELIEKHSPESLVVLGGDCLVDLAPFAYLQEKYGDDLGILWVDAHPDIMTSEDFEHSHASVLRALMGEGDSDLTSFVSTPIKASKVMYAGVNNESEFEADLLKERNMRVCRPEEIKTDITSIQKWVEEENIKVLAIHLDLDVLSIANFGSLLFKNPNVPEDAYEGIAQGQITMEDVVKVINVASEKTEVVGLGIAEHLPWDSLNLKNMLGKLPLLGRK</sequence>
<evidence type="ECO:0000256" key="1">
    <source>
        <dbReference type="ARBA" id="ARBA00022723"/>
    </source>
</evidence>
<dbReference type="PANTHER" id="PTHR43782:SF3">
    <property type="entry name" value="ARGINASE"/>
    <property type="match status" value="1"/>
</dbReference>
<evidence type="ECO:0000256" key="3">
    <source>
        <dbReference type="ARBA" id="ARBA00023211"/>
    </source>
</evidence>
<dbReference type="AlphaFoldDB" id="A0A1G7XIA8"/>
<keyword evidence="2" id="KW-0378">Hydrolase</keyword>
<dbReference type="EMBL" id="FNDD01000003">
    <property type="protein sequence ID" value="SDG83370.1"/>
    <property type="molecule type" value="Genomic_DNA"/>
</dbReference>
<dbReference type="OrthoDB" id="9789727at2"/>
<keyword evidence="3" id="KW-0464">Manganese</keyword>
<accession>A0A1G7XIA8</accession>
<evidence type="ECO:0000256" key="4">
    <source>
        <dbReference type="PROSITE-ProRule" id="PRU00742"/>
    </source>
</evidence>
<evidence type="ECO:0000313" key="5">
    <source>
        <dbReference type="EMBL" id="SDG83370.1"/>
    </source>
</evidence>
<dbReference type="CDD" id="cd09999">
    <property type="entry name" value="Arginase-like_1"/>
    <property type="match status" value="1"/>
</dbReference>
<dbReference type="RefSeq" id="WP_093270022.1">
    <property type="nucleotide sequence ID" value="NZ_FNDD01000003.1"/>
</dbReference>
<dbReference type="PROSITE" id="PS51409">
    <property type="entry name" value="ARGINASE_2"/>
    <property type="match status" value="1"/>
</dbReference>
<dbReference type="SUPFAM" id="SSF52768">
    <property type="entry name" value="Arginase/deacetylase"/>
    <property type="match status" value="1"/>
</dbReference>
<reference evidence="5 6" key="1">
    <citation type="submission" date="2016-10" db="EMBL/GenBank/DDBJ databases">
        <authorList>
            <person name="de Groot N.N."/>
        </authorList>
    </citation>
    <scope>NUCLEOTIDE SEQUENCE [LARGE SCALE GENOMIC DNA]</scope>
    <source>
        <strain evidence="5 6">CGMCC 1.10228</strain>
    </source>
</reference>
<name>A0A1G7XIA8_9VIBR</name>
<dbReference type="PANTHER" id="PTHR43782">
    <property type="entry name" value="ARGINASE"/>
    <property type="match status" value="1"/>
</dbReference>
<dbReference type="GO" id="GO:0005829">
    <property type="term" value="C:cytosol"/>
    <property type="evidence" value="ECO:0007669"/>
    <property type="project" value="TreeGrafter"/>
</dbReference>
<keyword evidence="1" id="KW-0479">Metal-binding</keyword>
<evidence type="ECO:0000313" key="6">
    <source>
        <dbReference type="Proteomes" id="UP000198854"/>
    </source>
</evidence>
<protein>
    <submittedName>
        <fullName evidence="5">Arginase</fullName>
    </submittedName>
</protein>
<dbReference type="Proteomes" id="UP000198854">
    <property type="component" value="Unassembled WGS sequence"/>
</dbReference>
<dbReference type="GO" id="GO:0030145">
    <property type="term" value="F:manganese ion binding"/>
    <property type="evidence" value="ECO:0007669"/>
    <property type="project" value="TreeGrafter"/>
</dbReference>
<dbReference type="InterPro" id="IPR006035">
    <property type="entry name" value="Ureohydrolase"/>
</dbReference>
<dbReference type="STRING" id="861298.SAMN04488136_103156"/>
<comment type="similarity">
    <text evidence="4">Belongs to the arginase family.</text>
</comment>